<evidence type="ECO:0000313" key="2">
    <source>
        <dbReference type="EMBL" id="RYO95023.1"/>
    </source>
</evidence>
<evidence type="ECO:0000313" key="3">
    <source>
        <dbReference type="Proteomes" id="UP000294003"/>
    </source>
</evidence>
<feature type="region of interest" description="Disordered" evidence="1">
    <location>
        <begin position="130"/>
        <end position="159"/>
    </location>
</feature>
<dbReference type="Proteomes" id="UP000294003">
    <property type="component" value="Unassembled WGS sequence"/>
</dbReference>
<protein>
    <submittedName>
        <fullName evidence="2">Uncharacterized protein</fullName>
    </submittedName>
</protein>
<reference evidence="2 3" key="1">
    <citation type="submission" date="2018-06" db="EMBL/GenBank/DDBJ databases">
        <title>Complete Genomes of Monosporascus.</title>
        <authorList>
            <person name="Robinson A.J."/>
            <person name="Natvig D.O."/>
        </authorList>
    </citation>
    <scope>NUCLEOTIDE SEQUENCE [LARGE SCALE GENOMIC DNA]</scope>
    <source>
        <strain evidence="2 3">CBS 609.92</strain>
    </source>
</reference>
<comment type="caution">
    <text evidence="2">The sequence shown here is derived from an EMBL/GenBank/DDBJ whole genome shotgun (WGS) entry which is preliminary data.</text>
</comment>
<dbReference type="EMBL" id="QJNS01000005">
    <property type="protein sequence ID" value="RYO95023.1"/>
    <property type="molecule type" value="Genomic_DNA"/>
</dbReference>
<sequence length="171" mass="19354">MAHNHKTTPGAPCDHKTIPDSISSFIQWHICKYGLFRGYEVSSCGDKSTLQTDAKPKSITRLYLDVDRALNKDQAREILKNLDTMIETNLLSSQKPTNLAYHLTNDSSVEFWAKSRKVKGELRVDECVERDTRPVSRLPDDGNDEDPTPPASPRSDVAHLYQEKEVEVIDI</sequence>
<keyword evidence="3" id="KW-1185">Reference proteome</keyword>
<name>A0ABY0HJK9_9PEZI</name>
<evidence type="ECO:0000256" key="1">
    <source>
        <dbReference type="SAM" id="MobiDB-lite"/>
    </source>
</evidence>
<gene>
    <name evidence="2" type="ORF">DL762_000216</name>
</gene>
<accession>A0ABY0HJK9</accession>
<proteinExistence type="predicted"/>
<feature type="compositionally biased region" description="Basic and acidic residues" evidence="1">
    <location>
        <begin position="130"/>
        <end position="140"/>
    </location>
</feature>
<organism evidence="2 3">
    <name type="scientific">Monosporascus cannonballus</name>
    <dbReference type="NCBI Taxonomy" id="155416"/>
    <lineage>
        <taxon>Eukaryota</taxon>
        <taxon>Fungi</taxon>
        <taxon>Dikarya</taxon>
        <taxon>Ascomycota</taxon>
        <taxon>Pezizomycotina</taxon>
        <taxon>Sordariomycetes</taxon>
        <taxon>Xylariomycetidae</taxon>
        <taxon>Xylariales</taxon>
        <taxon>Xylariales incertae sedis</taxon>
        <taxon>Monosporascus</taxon>
    </lineage>
</organism>